<evidence type="ECO:0000313" key="1">
    <source>
        <dbReference type="EMBL" id="CAK9032654.1"/>
    </source>
</evidence>
<dbReference type="Pfam" id="PF03567">
    <property type="entry name" value="Sulfotransfer_2"/>
    <property type="match status" value="1"/>
</dbReference>
<gene>
    <name evidence="1" type="ORF">CCMP2556_LOCUS18747</name>
</gene>
<evidence type="ECO:0000313" key="2">
    <source>
        <dbReference type="Proteomes" id="UP001642484"/>
    </source>
</evidence>
<sequence>MTYVSRFMQGAALLLVTAVIGGTLLSELIPVYSHHIRQRIVVNTTSTSLMRPSSPPSPKQPWSPQLPIMVGRTLGPGSFLNLPGVELAEQKQTRCLKFIHIPKTAGSSIDQLSFQLKLNWGPHDRSLHCTNMSMCRQTTPILRRCCWHKSTACSVWHDPPSIDEQLAQVYANCSTFCVVRDPIMRFMSEYFYMSKHKRIQGDWCDPVKFEEYANETMQRALEDPFIDDCHLVPQAFYLVSLDGHRLCDHILRYEHLQSELPQLLKWYHNLNESKTRLQMVNQAARRCNVPFSPELRQRLRDFFQVDYELGLGT</sequence>
<dbReference type="Gene3D" id="3.40.50.300">
    <property type="entry name" value="P-loop containing nucleotide triphosphate hydrolases"/>
    <property type="match status" value="1"/>
</dbReference>
<protein>
    <recommendedName>
        <fullName evidence="3">Sulfotransferase domain-containing protein</fullName>
    </recommendedName>
</protein>
<dbReference type="SUPFAM" id="SSF52540">
    <property type="entry name" value="P-loop containing nucleoside triphosphate hydrolases"/>
    <property type="match status" value="1"/>
</dbReference>
<dbReference type="EMBL" id="CAXAMN010010779">
    <property type="protein sequence ID" value="CAK9032654.1"/>
    <property type="molecule type" value="Genomic_DNA"/>
</dbReference>
<organism evidence="1 2">
    <name type="scientific">Durusdinium trenchii</name>
    <dbReference type="NCBI Taxonomy" id="1381693"/>
    <lineage>
        <taxon>Eukaryota</taxon>
        <taxon>Sar</taxon>
        <taxon>Alveolata</taxon>
        <taxon>Dinophyceae</taxon>
        <taxon>Suessiales</taxon>
        <taxon>Symbiodiniaceae</taxon>
        <taxon>Durusdinium</taxon>
    </lineage>
</organism>
<accession>A0ABP0L0P0</accession>
<comment type="caution">
    <text evidence="1">The sequence shown here is derived from an EMBL/GenBank/DDBJ whole genome shotgun (WGS) entry which is preliminary data.</text>
</comment>
<dbReference type="InterPro" id="IPR027417">
    <property type="entry name" value="P-loop_NTPase"/>
</dbReference>
<dbReference type="Proteomes" id="UP001642484">
    <property type="component" value="Unassembled WGS sequence"/>
</dbReference>
<reference evidence="1 2" key="1">
    <citation type="submission" date="2024-02" db="EMBL/GenBank/DDBJ databases">
        <authorList>
            <person name="Chen Y."/>
            <person name="Shah S."/>
            <person name="Dougan E. K."/>
            <person name="Thang M."/>
            <person name="Chan C."/>
        </authorList>
    </citation>
    <scope>NUCLEOTIDE SEQUENCE [LARGE SCALE GENOMIC DNA]</scope>
</reference>
<evidence type="ECO:0008006" key="3">
    <source>
        <dbReference type="Google" id="ProtNLM"/>
    </source>
</evidence>
<keyword evidence="2" id="KW-1185">Reference proteome</keyword>
<name>A0ABP0L0P0_9DINO</name>
<dbReference type="InterPro" id="IPR005331">
    <property type="entry name" value="Sulfotransferase"/>
</dbReference>
<proteinExistence type="predicted"/>